<name>A0A8J5MGL7_9STRA</name>
<gene>
    <name evidence="1" type="ORF">JG688_00006789</name>
</gene>
<dbReference type="Proteomes" id="UP000709295">
    <property type="component" value="Unassembled WGS sequence"/>
</dbReference>
<comment type="caution">
    <text evidence="1">The sequence shown here is derived from an EMBL/GenBank/DDBJ whole genome shotgun (WGS) entry which is preliminary data.</text>
</comment>
<accession>A0A8J5MGL7</accession>
<keyword evidence="2" id="KW-1185">Reference proteome</keyword>
<reference evidence="1" key="1">
    <citation type="submission" date="2021-01" db="EMBL/GenBank/DDBJ databases">
        <title>Phytophthora aleatoria, a newly-described species from Pinus radiata is distinct from Phytophthora cactorum isolates based on comparative genomics.</title>
        <authorList>
            <person name="Mcdougal R."/>
            <person name="Panda P."/>
            <person name="Williams N."/>
            <person name="Studholme D.J."/>
        </authorList>
    </citation>
    <scope>NUCLEOTIDE SEQUENCE</scope>
    <source>
        <strain evidence="1">NZFS 4037</strain>
    </source>
</reference>
<evidence type="ECO:0000313" key="2">
    <source>
        <dbReference type="Proteomes" id="UP000709295"/>
    </source>
</evidence>
<organism evidence="1 2">
    <name type="scientific">Phytophthora aleatoria</name>
    <dbReference type="NCBI Taxonomy" id="2496075"/>
    <lineage>
        <taxon>Eukaryota</taxon>
        <taxon>Sar</taxon>
        <taxon>Stramenopiles</taxon>
        <taxon>Oomycota</taxon>
        <taxon>Peronosporomycetes</taxon>
        <taxon>Peronosporales</taxon>
        <taxon>Peronosporaceae</taxon>
        <taxon>Phytophthora</taxon>
    </lineage>
</organism>
<proteinExistence type="predicted"/>
<dbReference type="EMBL" id="JAENGY010000306">
    <property type="protein sequence ID" value="KAG6966396.1"/>
    <property type="molecule type" value="Genomic_DNA"/>
</dbReference>
<sequence>MTPKGFEPCSSQSVGEVSAFTLSRLKVKFIKSGMIQVTASTNGIPDYREHTWENVAGIVLYYACLGIALQYLENPKRYQIHFGLCKIRKPSRLAFHRMLHRFVVFLAKFGTLQRPSSYIKSKSLAYQISAPTKTSKMPMLCSQLDLLAANAGLMNQINPV</sequence>
<dbReference type="AlphaFoldDB" id="A0A8J5MGL7"/>
<protein>
    <submittedName>
        <fullName evidence="1">Uncharacterized protein</fullName>
    </submittedName>
</protein>
<evidence type="ECO:0000313" key="1">
    <source>
        <dbReference type="EMBL" id="KAG6966396.1"/>
    </source>
</evidence>